<proteinExistence type="predicted"/>
<gene>
    <name evidence="1" type="ORF">KI659_14980</name>
</gene>
<sequence length="210" mass="23482">MGRLNSNNGMSGRIGKIVYYQVDGQTMARAHVVPDQSNPSPLQLASRRRFAEATAFTKYIKPVLELGFANHQKGKRHALNAAFSNIRMRGFIGESTTLDPSLVAISDGTLTGMRGGKVYWKNNETAVVEWEDNTGFGTASARDKVAVLLYDTVKRRAFYILEGNPRSAKRQEIKVEDFEYHEGNLHVYAFFTNKAGRTPLISESTYLDLI</sequence>
<reference evidence="1 2" key="1">
    <citation type="submission" date="2021-05" db="EMBL/GenBank/DDBJ databases">
        <authorList>
            <person name="Zhang Z.D."/>
            <person name="Osman G."/>
        </authorList>
    </citation>
    <scope>NUCLEOTIDE SEQUENCE [LARGE SCALE GENOMIC DNA]</scope>
    <source>
        <strain evidence="1 2">KCTC 32217</strain>
    </source>
</reference>
<keyword evidence="2" id="KW-1185">Reference proteome</keyword>
<dbReference type="EMBL" id="JAHCMY010000011">
    <property type="protein sequence ID" value="MBS9525321.1"/>
    <property type="molecule type" value="Genomic_DNA"/>
</dbReference>
<evidence type="ECO:0000313" key="2">
    <source>
        <dbReference type="Proteomes" id="UP001319104"/>
    </source>
</evidence>
<dbReference type="Proteomes" id="UP001319104">
    <property type="component" value="Unassembled WGS sequence"/>
</dbReference>
<evidence type="ECO:0000313" key="1">
    <source>
        <dbReference type="EMBL" id="MBS9525321.1"/>
    </source>
</evidence>
<organism evidence="1 2">
    <name type="scientific">Litoribacter ruber</name>
    <dbReference type="NCBI Taxonomy" id="702568"/>
    <lineage>
        <taxon>Bacteria</taxon>
        <taxon>Pseudomonadati</taxon>
        <taxon>Bacteroidota</taxon>
        <taxon>Cytophagia</taxon>
        <taxon>Cytophagales</taxon>
        <taxon>Cyclobacteriaceae</taxon>
        <taxon>Litoribacter</taxon>
    </lineage>
</organism>
<accession>A0AAP2G5Q2</accession>
<dbReference type="InterPro" id="IPR046233">
    <property type="entry name" value="DUF6266"/>
</dbReference>
<dbReference type="Pfam" id="PF19781">
    <property type="entry name" value="DUF6266"/>
    <property type="match status" value="1"/>
</dbReference>
<protein>
    <submittedName>
        <fullName evidence="1">Uncharacterized protein</fullName>
    </submittedName>
</protein>
<dbReference type="AlphaFoldDB" id="A0AAP2G5Q2"/>
<dbReference type="RefSeq" id="WP_213946182.1">
    <property type="nucleotide sequence ID" value="NZ_JAHCMY010000011.1"/>
</dbReference>
<name>A0AAP2G5Q2_9BACT</name>
<comment type="caution">
    <text evidence="1">The sequence shown here is derived from an EMBL/GenBank/DDBJ whole genome shotgun (WGS) entry which is preliminary data.</text>
</comment>